<dbReference type="InterPro" id="IPR036101">
    <property type="entry name" value="CarD-like/TRCF_RID_sf"/>
</dbReference>
<evidence type="ECO:0000256" key="3">
    <source>
        <dbReference type="ARBA" id="ARBA00022806"/>
    </source>
</evidence>
<sequence length="767" mass="87053">MATLTPRAPPPNTHRHFLHRPPTLSPQLRLRLPVRRLRLASPVVAIATVTAAVPPDDISQLNNRLRALVRRRGVSSAATSPMDPAQAEAYLHMIREQQRLGLRQLRRHAAEPEYERDVGSNGEDEEEGGGRRKGMAARSSLGHRVDPRELEPGEYVVHKKVGVGKFVCISGEDGEDYVFIQYADAMAKLAVDQAARMLYRYNLPHEKKRPRNLSKLNDPSTWEKRRLKGKLAVQKMVVNLMELYLQRMRQRRPPYRKPEAMDQFASEFPYEPTPDQNQAFIDIENDLTERETPMDRLICGDVGFGKTEVAMRAIFIVVSTGYQAMVLAPTVILANQHYDVMSERFSNYPDIKVAIFSGAQSKDEKDELITKITNGHLQIIVGTHALLTERMAYNNLGLLVVDEEQKFGVQQKEKIASFKASIDVLTLSATPIPRTLYLALTGFRDASLMSTPPPERVAVKTYVSAFSRESALSAIKLELKRGGQVFYVVPRIKAIEDVLQFLKDSLPDVPMAIAHGKKVSKNIQLAMEKFSCGEIKILVCTHIIESGIDIPNANTMIVQYAELFGLAQLYQLRGRVGRSGREGFTYLFYTDKSLLSRIAMVDQFRLKPIPYKDVQLDINISPHLSSEYISYLENPVELLNEAAQAAEQDIWNLMQFTEDLRRQYGKEPRDMELLLKKLYVRRMAADLGISRIYPSGKMIIMKTNMSRKVFRLMEETMASETHRNSLSFTGKEIKAELLVNLPDTLLLNWLFHCLADCYAIMPALVRY</sequence>
<dbReference type="InterPro" id="IPR014001">
    <property type="entry name" value="Helicase_ATP-bd"/>
</dbReference>
<dbReference type="InterPro" id="IPR011545">
    <property type="entry name" value="DEAD/DEAH_box_helicase_dom"/>
</dbReference>
<evidence type="ECO:0000313" key="10">
    <source>
        <dbReference type="Proteomes" id="UP000324705"/>
    </source>
</evidence>
<dbReference type="PROSITE" id="PS51194">
    <property type="entry name" value="HELICASE_CTER"/>
    <property type="match status" value="1"/>
</dbReference>
<dbReference type="PANTHER" id="PTHR14025:SF29">
    <property type="entry name" value="TRANSCRIPTION-REPAIR-COUPLING FACTOR"/>
    <property type="match status" value="1"/>
</dbReference>
<dbReference type="SMART" id="SM00982">
    <property type="entry name" value="TRCF"/>
    <property type="match status" value="1"/>
</dbReference>
<evidence type="ECO:0000256" key="5">
    <source>
        <dbReference type="ARBA" id="ARBA00023125"/>
    </source>
</evidence>
<dbReference type="Pfam" id="PF00270">
    <property type="entry name" value="DEAD"/>
    <property type="match status" value="1"/>
</dbReference>
<dbReference type="Gene3D" id="3.40.50.300">
    <property type="entry name" value="P-loop containing nucleotide triphosphate hydrolases"/>
    <property type="match status" value="2"/>
</dbReference>
<keyword evidence="3" id="KW-0347">Helicase</keyword>
<keyword evidence="1" id="KW-0547">Nucleotide-binding</keyword>
<name>A0A9R0VZM1_TRITD</name>
<evidence type="ECO:0008006" key="11">
    <source>
        <dbReference type="Google" id="ProtNLM"/>
    </source>
</evidence>
<dbReference type="Gene3D" id="2.40.10.170">
    <property type="match status" value="1"/>
</dbReference>
<dbReference type="Pfam" id="PF02559">
    <property type="entry name" value="CarD_TRCF_RID"/>
    <property type="match status" value="1"/>
</dbReference>
<feature type="domain" description="Helicase ATP-binding" evidence="7">
    <location>
        <begin position="287"/>
        <end position="449"/>
    </location>
</feature>
<dbReference type="GO" id="GO:0003677">
    <property type="term" value="F:DNA binding"/>
    <property type="evidence" value="ECO:0007669"/>
    <property type="project" value="UniProtKB-KW"/>
</dbReference>
<feature type="region of interest" description="Disordered" evidence="6">
    <location>
        <begin position="111"/>
        <end position="143"/>
    </location>
</feature>
<evidence type="ECO:0000256" key="1">
    <source>
        <dbReference type="ARBA" id="ARBA00022741"/>
    </source>
</evidence>
<dbReference type="GO" id="GO:0004386">
    <property type="term" value="F:helicase activity"/>
    <property type="evidence" value="ECO:0007669"/>
    <property type="project" value="UniProtKB-KW"/>
</dbReference>
<dbReference type="AlphaFoldDB" id="A0A9R0VZM1"/>
<dbReference type="EMBL" id="LT934117">
    <property type="protein sequence ID" value="VAH91867.1"/>
    <property type="molecule type" value="Genomic_DNA"/>
</dbReference>
<gene>
    <name evidence="9" type="ORF">TRITD_4Av1G121260</name>
</gene>
<dbReference type="SMART" id="SM01058">
    <property type="entry name" value="CarD_TRCF"/>
    <property type="match status" value="1"/>
</dbReference>
<dbReference type="InterPro" id="IPR003711">
    <property type="entry name" value="CarD-like/TRCF_RID"/>
</dbReference>
<dbReference type="InterPro" id="IPR027417">
    <property type="entry name" value="P-loop_NTPase"/>
</dbReference>
<protein>
    <recommendedName>
        <fullName evidence="11">DNA helicase</fullName>
    </recommendedName>
</protein>
<dbReference type="Gramene" id="TRITD4Av1G121260.2">
    <property type="protein sequence ID" value="TRITD4Av1G121260.2"/>
    <property type="gene ID" value="TRITD4Av1G121260"/>
</dbReference>
<dbReference type="PROSITE" id="PS51192">
    <property type="entry name" value="HELICASE_ATP_BIND_1"/>
    <property type="match status" value="1"/>
</dbReference>
<dbReference type="SUPFAM" id="SSF143517">
    <property type="entry name" value="TRCF domain-like"/>
    <property type="match status" value="1"/>
</dbReference>
<accession>A0A9R0VZM1</accession>
<evidence type="ECO:0000259" key="8">
    <source>
        <dbReference type="PROSITE" id="PS51194"/>
    </source>
</evidence>
<dbReference type="SUPFAM" id="SSF52540">
    <property type="entry name" value="P-loop containing nucleoside triphosphate hydrolases"/>
    <property type="match status" value="1"/>
</dbReference>
<dbReference type="SMART" id="SM00487">
    <property type="entry name" value="DEXDc"/>
    <property type="match status" value="1"/>
</dbReference>
<dbReference type="PANTHER" id="PTHR14025">
    <property type="entry name" value="FANCONI ANEMIA GROUP M FANCM FAMILY MEMBER"/>
    <property type="match status" value="1"/>
</dbReference>
<proteinExistence type="predicted"/>
<dbReference type="Pfam" id="PF00271">
    <property type="entry name" value="Helicase_C"/>
    <property type="match status" value="1"/>
</dbReference>
<reference evidence="9 10" key="1">
    <citation type="submission" date="2017-09" db="EMBL/GenBank/DDBJ databases">
        <authorList>
            <consortium name="International Durum Wheat Genome Sequencing Consortium (IDWGSC)"/>
            <person name="Milanesi L."/>
        </authorList>
    </citation>
    <scope>NUCLEOTIDE SEQUENCE [LARGE SCALE GENOMIC DNA]</scope>
    <source>
        <strain evidence="10">cv. Svevo</strain>
    </source>
</reference>
<dbReference type="SUPFAM" id="SSF141259">
    <property type="entry name" value="CarD-like"/>
    <property type="match status" value="1"/>
</dbReference>
<dbReference type="SMART" id="SM00490">
    <property type="entry name" value="HELICc"/>
    <property type="match status" value="1"/>
</dbReference>
<dbReference type="InterPro" id="IPR005118">
    <property type="entry name" value="TRCF_C"/>
</dbReference>
<evidence type="ECO:0000256" key="2">
    <source>
        <dbReference type="ARBA" id="ARBA00022801"/>
    </source>
</evidence>
<evidence type="ECO:0000259" key="7">
    <source>
        <dbReference type="PROSITE" id="PS51192"/>
    </source>
</evidence>
<dbReference type="GO" id="GO:0005524">
    <property type="term" value="F:ATP binding"/>
    <property type="evidence" value="ECO:0007669"/>
    <property type="project" value="UniProtKB-KW"/>
</dbReference>
<dbReference type="InterPro" id="IPR037235">
    <property type="entry name" value="TRCF-like_C_D7"/>
</dbReference>
<dbReference type="CDD" id="cd17991">
    <property type="entry name" value="DEXHc_TRCF"/>
    <property type="match status" value="1"/>
</dbReference>
<keyword evidence="5" id="KW-0238">DNA-binding</keyword>
<keyword evidence="10" id="KW-1185">Reference proteome</keyword>
<evidence type="ECO:0000256" key="4">
    <source>
        <dbReference type="ARBA" id="ARBA00022840"/>
    </source>
</evidence>
<organism evidence="9 10">
    <name type="scientific">Triticum turgidum subsp. durum</name>
    <name type="common">Durum wheat</name>
    <name type="synonym">Triticum durum</name>
    <dbReference type="NCBI Taxonomy" id="4567"/>
    <lineage>
        <taxon>Eukaryota</taxon>
        <taxon>Viridiplantae</taxon>
        <taxon>Streptophyta</taxon>
        <taxon>Embryophyta</taxon>
        <taxon>Tracheophyta</taxon>
        <taxon>Spermatophyta</taxon>
        <taxon>Magnoliopsida</taxon>
        <taxon>Liliopsida</taxon>
        <taxon>Poales</taxon>
        <taxon>Poaceae</taxon>
        <taxon>BOP clade</taxon>
        <taxon>Pooideae</taxon>
        <taxon>Triticodae</taxon>
        <taxon>Triticeae</taxon>
        <taxon>Triticinae</taxon>
        <taxon>Triticum</taxon>
    </lineage>
</organism>
<keyword evidence="4" id="KW-0067">ATP-binding</keyword>
<evidence type="ECO:0000256" key="6">
    <source>
        <dbReference type="SAM" id="MobiDB-lite"/>
    </source>
</evidence>
<dbReference type="GO" id="GO:0006281">
    <property type="term" value="P:DNA repair"/>
    <property type="evidence" value="ECO:0007669"/>
    <property type="project" value="InterPro"/>
</dbReference>
<evidence type="ECO:0000313" key="9">
    <source>
        <dbReference type="EMBL" id="VAH91867.1"/>
    </source>
</evidence>
<dbReference type="FunFam" id="3.90.1150.50:FF:000002">
    <property type="entry name" value="CarD-like transcriptional regulator family protein, expressed"/>
    <property type="match status" value="1"/>
</dbReference>
<dbReference type="InterPro" id="IPR001650">
    <property type="entry name" value="Helicase_C-like"/>
</dbReference>
<dbReference type="GO" id="GO:0016787">
    <property type="term" value="F:hydrolase activity"/>
    <property type="evidence" value="ECO:0007669"/>
    <property type="project" value="UniProtKB-KW"/>
</dbReference>
<keyword evidence="2" id="KW-0378">Hydrolase</keyword>
<dbReference type="Proteomes" id="UP000324705">
    <property type="component" value="Chromosome 4A"/>
</dbReference>
<dbReference type="Gene3D" id="3.90.1150.50">
    <property type="entry name" value="Transcription-repair-coupling factor, D7 domain"/>
    <property type="match status" value="1"/>
</dbReference>
<feature type="domain" description="Helicase C-terminal" evidence="8">
    <location>
        <begin position="471"/>
        <end position="617"/>
    </location>
</feature>